<organism evidence="1 2">
    <name type="scientific">Stephania japonica</name>
    <dbReference type="NCBI Taxonomy" id="461633"/>
    <lineage>
        <taxon>Eukaryota</taxon>
        <taxon>Viridiplantae</taxon>
        <taxon>Streptophyta</taxon>
        <taxon>Embryophyta</taxon>
        <taxon>Tracheophyta</taxon>
        <taxon>Spermatophyta</taxon>
        <taxon>Magnoliopsida</taxon>
        <taxon>Ranunculales</taxon>
        <taxon>Menispermaceae</taxon>
        <taxon>Menispermoideae</taxon>
        <taxon>Cissampelideae</taxon>
        <taxon>Stephania</taxon>
    </lineage>
</organism>
<gene>
    <name evidence="1" type="ORF">Sjap_006164</name>
</gene>
<proteinExistence type="predicted"/>
<dbReference type="Proteomes" id="UP001417504">
    <property type="component" value="Unassembled WGS sequence"/>
</dbReference>
<accession>A0AAP0PMJ7</accession>
<reference evidence="1 2" key="1">
    <citation type="submission" date="2024-01" db="EMBL/GenBank/DDBJ databases">
        <title>Genome assemblies of Stephania.</title>
        <authorList>
            <person name="Yang L."/>
        </authorList>
    </citation>
    <scope>NUCLEOTIDE SEQUENCE [LARGE SCALE GENOMIC DNA]</scope>
    <source>
        <strain evidence="1">QJT</strain>
        <tissue evidence="1">Leaf</tissue>
    </source>
</reference>
<dbReference type="AlphaFoldDB" id="A0AAP0PMJ7"/>
<dbReference type="EMBL" id="JBBNAE010000002">
    <property type="protein sequence ID" value="KAK9146261.1"/>
    <property type="molecule type" value="Genomic_DNA"/>
</dbReference>
<protein>
    <submittedName>
        <fullName evidence="1">Uncharacterized protein</fullName>
    </submittedName>
</protein>
<keyword evidence="2" id="KW-1185">Reference proteome</keyword>
<sequence>MAKSFAFHGLDSTTNIDMFLAAGRNKSLLPQSESRSVNLLKSHVILPATRK</sequence>
<evidence type="ECO:0000313" key="2">
    <source>
        <dbReference type="Proteomes" id="UP001417504"/>
    </source>
</evidence>
<name>A0AAP0PMJ7_9MAGN</name>
<evidence type="ECO:0000313" key="1">
    <source>
        <dbReference type="EMBL" id="KAK9146261.1"/>
    </source>
</evidence>
<comment type="caution">
    <text evidence="1">The sequence shown here is derived from an EMBL/GenBank/DDBJ whole genome shotgun (WGS) entry which is preliminary data.</text>
</comment>